<dbReference type="InterPro" id="IPR058565">
    <property type="entry name" value="Ig_TRAPPC9_Trs120_1st"/>
</dbReference>
<evidence type="ECO:0000259" key="5">
    <source>
        <dbReference type="Pfam" id="PF26283"/>
    </source>
</evidence>
<feature type="compositionally biased region" description="Low complexity" evidence="2">
    <location>
        <begin position="152"/>
        <end position="163"/>
    </location>
</feature>
<dbReference type="PANTHER" id="PTHR21512">
    <property type="entry name" value="TRAFFICKING PROTEIN PARTICLE COMPLEX SUBUNIT 9"/>
    <property type="match status" value="1"/>
</dbReference>
<proteinExistence type="evidence at transcript level"/>
<feature type="compositionally biased region" description="Low complexity" evidence="2">
    <location>
        <begin position="326"/>
        <end position="363"/>
    </location>
</feature>
<feature type="compositionally biased region" description="Basic and acidic residues" evidence="2">
    <location>
        <begin position="188"/>
        <end position="205"/>
    </location>
</feature>
<sequence length="1505" mass="162479">MRSSVSVILSSPPPDTTMSYPDYQAHPHHHRSLLVLVAQLGTRVKSRSFQQLYDRISRVNQLKVSDSGGIQRPVWVTYRKEYPVENNDWGDFQTHRRLLAIITIGQVASQNDLNEVCKQHESLKVKYASTIYDSRCIILGLNADGSVHTENDNTSTDESSDTSIKQEEGKLPHALVGGGGADNVFTHGGDRDSGVYEHLPHEDNKGLTNGDLHHVNGHIHTATVGGSITKKRCDSSSQSDSGQSTGAKNSGHNGLSSSSSDSGSESTADDRCVTEADASVLTLAPDSTPIINSSTSPDYCTQLSHDSLHDNTSNCSINSSTNNLNDASNYNNGNNTQQLNNTNNLIGFNFNNSTTSSSSNNSSGGSGQESSQRDILQPPSYFKTRAMFYPTSDHAVNIETTLHEFISSLFWVLESKRLDKSQEKLDRPPLLCAPFERKDLVGLDLDSRASRKRCVGRLKKQLGDLCLQVGLVGEAAQHYSQAADILRACNDWLWLAGSLEGSCAASAVQLYPELGRGCIGLHRNSSLGIGPTALKHRQTNSLPSNSLPSGLSPTAAKHLSKHCLTSDNLINKYREAIVHYSKYRNAGVVETEASIKAVFVLIEQRRYLLAAEFLSNVVFINLQLSDEEKIGRFRALAELYQELGMMRKAGFFRRVAAMRCAVAQTQRSHDWPQCYRLLLNTLPGYRLTLDPLYCINGGGWGALQVQLIQEVVGTSRRMGAHEACCRHQAFLLAALLHHLTPAQRQEAALMLHTLTHQAAQAAQSNIASDNTDTINGGNNSNSCSVASSVVAVSQPSIAAATPHNMLPTVNLLNIPLCRTVKVLAPKDGRHLQKPAKASAEENTGPFIFSPFASLSHATNKPNNVFDFQWIEGDVCEVALQLYNCLTIPLQLSNIRLVTEGKCQLEAWSSSIVLEAESASTVTLRGQPTSPGQLRITGYSVTALGITSTCRFKHLPHLKAQFYIMEVVPALPLLQVESEGCDNNNTSNNNGGVTVEGGVGEGSIRGTLLAGETRQLKLTLHNISAQPVTAVSVTLKTKMNSQHKDRVFKVDEAALVAQLPILGNSSSSISLALYGLTDFLAVAFSEQDDASSIAGQSGSPSLPSSSLTSVPLTRGGGGSSRLGGLHRSSQYSAARSQSSGSMMSSHSGGSSTRSDRSCGQFSAAAAAKNKPAPNVVEGDVEVWYTGQTEEHWRVCHLSVKLQVTPTLQVIRWDVLPGDQSDQCYLVLDLLNRSSSEMELTYTTDGRRILVQAGDSCRVPVPVTRCPRDASVQSGERSVSEALGSHVSSQVRLQWLLSPQDISCHAALPQLHFALHTHHLMMLAPITWGVCVDDVSIMVGGECSGKVGESVAIKVTISNNSDTDLPPLHLSITTYQDHQNGNTNYRTDGVVAAAGAMAATVPKLSIGESYSKQVNLVFFTGGVYKVELRCCPTVSTTTAVTNSSSITTPSLTNVNSSITNVSAHHNSSSNHHHSSHYNSHHGAYHHAASPPTEVWMFAPAIELTISH</sequence>
<dbReference type="Pfam" id="PF08626">
    <property type="entry name" value="TRAPPC9-Trs120"/>
    <property type="match status" value="1"/>
</dbReference>
<evidence type="ECO:0000313" key="6">
    <source>
        <dbReference type="EMBL" id="LAC21580.1"/>
    </source>
</evidence>
<feature type="compositionally biased region" description="Low complexity" evidence="2">
    <location>
        <begin position="235"/>
        <end position="266"/>
    </location>
</feature>
<dbReference type="InterPro" id="IPR013935">
    <property type="entry name" value="Trs120_TRAPPC9"/>
</dbReference>
<dbReference type="InterPro" id="IPR058568">
    <property type="entry name" value="Ig_TRAPPC9_Trs120_4th"/>
</dbReference>
<dbReference type="Pfam" id="PF26254">
    <property type="entry name" value="Ig_TRAPPC9-Trs120_1st"/>
    <property type="match status" value="1"/>
</dbReference>
<feature type="compositionally biased region" description="Basic residues" evidence="2">
    <location>
        <begin position="1468"/>
        <end position="1482"/>
    </location>
</feature>
<evidence type="ECO:0000256" key="1">
    <source>
        <dbReference type="ARBA" id="ARBA00008459"/>
    </source>
</evidence>
<evidence type="ECO:0000259" key="4">
    <source>
        <dbReference type="Pfam" id="PF26254"/>
    </source>
</evidence>
<feature type="region of interest" description="Disordered" evidence="2">
    <location>
        <begin position="147"/>
        <end position="166"/>
    </location>
</feature>
<dbReference type="Pfam" id="PF26283">
    <property type="entry name" value="Ig_TRAPPC9-Trs120_4th"/>
    <property type="match status" value="1"/>
</dbReference>
<feature type="compositionally biased region" description="Low complexity" evidence="2">
    <location>
        <begin position="1121"/>
        <end position="1164"/>
    </location>
</feature>
<feature type="region of interest" description="Disordered" evidence="2">
    <location>
        <begin position="326"/>
        <end position="375"/>
    </location>
</feature>
<evidence type="ECO:0000256" key="2">
    <source>
        <dbReference type="SAM" id="MobiDB-lite"/>
    </source>
</evidence>
<evidence type="ECO:0000259" key="3">
    <source>
        <dbReference type="Pfam" id="PF08626"/>
    </source>
</evidence>
<feature type="compositionally biased region" description="Low complexity" evidence="2">
    <location>
        <begin position="1096"/>
        <end position="1112"/>
    </location>
</feature>
<feature type="region of interest" description="Disordered" evidence="2">
    <location>
        <begin position="1091"/>
        <end position="1164"/>
    </location>
</feature>
<organism evidence="6">
    <name type="scientific">Hirondellea gigas</name>
    <dbReference type="NCBI Taxonomy" id="1518452"/>
    <lineage>
        <taxon>Eukaryota</taxon>
        <taxon>Metazoa</taxon>
        <taxon>Ecdysozoa</taxon>
        <taxon>Arthropoda</taxon>
        <taxon>Crustacea</taxon>
        <taxon>Multicrustacea</taxon>
        <taxon>Malacostraca</taxon>
        <taxon>Eumalacostraca</taxon>
        <taxon>Peracarida</taxon>
        <taxon>Amphipoda</taxon>
        <taxon>Amphilochidea</taxon>
        <taxon>Lysianassida</taxon>
        <taxon>Lysianassidira</taxon>
        <taxon>Lysianassoidea</taxon>
        <taxon>Lysianassidae</taxon>
        <taxon>Hirondellea</taxon>
    </lineage>
</organism>
<feature type="region of interest" description="Disordered" evidence="2">
    <location>
        <begin position="172"/>
        <end position="214"/>
    </location>
</feature>
<dbReference type="PANTHER" id="PTHR21512:SF5">
    <property type="entry name" value="TRAFFICKING PROTEIN PARTICLE COMPLEX SUBUNIT 9"/>
    <property type="match status" value="1"/>
</dbReference>
<dbReference type="InterPro" id="IPR058563">
    <property type="entry name" value="Trs120_TRAPPC9_N"/>
</dbReference>
<reference evidence="6" key="1">
    <citation type="submission" date="2017-11" db="EMBL/GenBank/DDBJ databases">
        <title>The sensing device of the deep-sea amphipod.</title>
        <authorList>
            <person name="Kobayashi H."/>
            <person name="Nagahama T."/>
            <person name="Arai W."/>
            <person name="Sasagawa Y."/>
            <person name="Umeda M."/>
            <person name="Hayashi T."/>
            <person name="Nikaido I."/>
            <person name="Watanabe H."/>
            <person name="Oguri K."/>
            <person name="Kitazato H."/>
            <person name="Fujioka K."/>
            <person name="Kido Y."/>
            <person name="Takami H."/>
        </authorList>
    </citation>
    <scope>NUCLEOTIDE SEQUENCE</scope>
    <source>
        <tissue evidence="6">Whole body</tissue>
    </source>
</reference>
<dbReference type="EMBL" id="IACT01002293">
    <property type="protein sequence ID" value="LAC21580.1"/>
    <property type="molecule type" value="mRNA"/>
</dbReference>
<feature type="region of interest" description="Disordered" evidence="2">
    <location>
        <begin position="1459"/>
        <end position="1483"/>
    </location>
</feature>
<feature type="domain" description="Trs120/TRAPPC9 first Ig-like" evidence="4">
    <location>
        <begin position="819"/>
        <end position="944"/>
    </location>
</feature>
<protein>
    <submittedName>
        <fullName evidence="6">Protein brunelleschi-like</fullName>
    </submittedName>
</protein>
<accession>A0A6A7FTM0</accession>
<dbReference type="GO" id="GO:0005802">
    <property type="term" value="C:trans-Golgi network"/>
    <property type="evidence" value="ECO:0007669"/>
    <property type="project" value="TreeGrafter"/>
</dbReference>
<name>A0A6A7FTM0_9CRUS</name>
<feature type="domain" description="Trs120/TRAPPC9 fourth Ig-like" evidence="5">
    <location>
        <begin position="1340"/>
        <end position="1429"/>
    </location>
</feature>
<feature type="domain" description="Trs120/TRAPPC9 N-terminal" evidence="3">
    <location>
        <begin position="352"/>
        <end position="504"/>
    </location>
</feature>
<feature type="region of interest" description="Disordered" evidence="2">
    <location>
        <begin position="226"/>
        <end position="271"/>
    </location>
</feature>
<comment type="similarity">
    <text evidence="1">Belongs to the NIBP family.</text>
</comment>